<accession>A0A2T0TSG6</accession>
<dbReference type="Proteomes" id="UP000239210">
    <property type="component" value="Unassembled WGS sequence"/>
</dbReference>
<evidence type="ECO:0000256" key="1">
    <source>
        <dbReference type="ARBA" id="ARBA00022630"/>
    </source>
</evidence>
<dbReference type="Gene3D" id="3.20.20.70">
    <property type="entry name" value="Aldolase class I"/>
    <property type="match status" value="1"/>
</dbReference>
<comment type="caution">
    <text evidence="4">The sequence shown here is derived from an EMBL/GenBank/DDBJ whole genome shotgun (WGS) entry which is preliminary data.</text>
</comment>
<dbReference type="RefSeq" id="WP_106277645.1">
    <property type="nucleotide sequence ID" value="NZ_PVTG01000008.1"/>
</dbReference>
<organism evidence="4 5">
    <name type="scientific">Geodermatophilus tzadiensis</name>
    <dbReference type="NCBI Taxonomy" id="1137988"/>
    <lineage>
        <taxon>Bacteria</taxon>
        <taxon>Bacillati</taxon>
        <taxon>Actinomycetota</taxon>
        <taxon>Actinomycetes</taxon>
        <taxon>Geodermatophilales</taxon>
        <taxon>Geodermatophilaceae</taxon>
        <taxon>Geodermatophilus</taxon>
    </lineage>
</organism>
<keyword evidence="3" id="KW-0560">Oxidoreductase</keyword>
<reference evidence="4 5" key="1">
    <citation type="submission" date="2018-03" db="EMBL/GenBank/DDBJ databases">
        <title>Genomic Encyclopedia of Archaeal and Bacterial Type Strains, Phase II (KMG-II): from individual species to whole genera.</title>
        <authorList>
            <person name="Goeker M."/>
        </authorList>
    </citation>
    <scope>NUCLEOTIDE SEQUENCE [LARGE SCALE GENOMIC DNA]</scope>
    <source>
        <strain evidence="4 5">DSM 45416</strain>
    </source>
</reference>
<dbReference type="InterPro" id="IPR004136">
    <property type="entry name" value="NMO"/>
</dbReference>
<dbReference type="SUPFAM" id="SSF51412">
    <property type="entry name" value="Inosine monophosphate dehydrogenase (IMPDH)"/>
    <property type="match status" value="1"/>
</dbReference>
<dbReference type="AlphaFoldDB" id="A0A2T0TSG6"/>
<dbReference type="Pfam" id="PF03060">
    <property type="entry name" value="NMO"/>
    <property type="match status" value="2"/>
</dbReference>
<keyword evidence="5" id="KW-1185">Reference proteome</keyword>
<keyword evidence="1" id="KW-0285">Flavoprotein</keyword>
<evidence type="ECO:0000256" key="2">
    <source>
        <dbReference type="ARBA" id="ARBA00022643"/>
    </source>
</evidence>
<evidence type="ECO:0000256" key="3">
    <source>
        <dbReference type="ARBA" id="ARBA00023002"/>
    </source>
</evidence>
<dbReference type="GO" id="GO:0018580">
    <property type="term" value="F:nitronate monooxygenase activity"/>
    <property type="evidence" value="ECO:0007669"/>
    <property type="project" value="InterPro"/>
</dbReference>
<proteinExistence type="predicted"/>
<dbReference type="OrthoDB" id="9778912at2"/>
<dbReference type="EMBL" id="PVTG01000008">
    <property type="protein sequence ID" value="PRY48634.1"/>
    <property type="molecule type" value="Genomic_DNA"/>
</dbReference>
<dbReference type="PANTHER" id="PTHR32332">
    <property type="entry name" value="2-NITROPROPANE DIOXYGENASE"/>
    <property type="match status" value="1"/>
</dbReference>
<protein>
    <submittedName>
        <fullName evidence="4">Nitronate monooxygenase</fullName>
    </submittedName>
</protein>
<name>A0A2T0TSG6_9ACTN</name>
<gene>
    <name evidence="4" type="ORF">LY71_10812</name>
</gene>
<sequence length="322" mass="32751">MRTPFTELVGCRVPIQQAPMGTISSPDLAVAVAEAGGVGTLTALGLPPAVLLRRLDEVRARTSGVLSANVVTPDVDDGLLTAVAERVRLVDFFWFDPAPRLVERAHRAGALVNWQVGSTAEARAAVDAGCDVVTVQGVEAGGHVRGATPLRTLLREVLDAVDVPVLAAGGISDGRSFAEVLAAGAAGARIGTRFLATPESGAHPAYKRAVVDAAGDCTEITGAFAVGCPLCATSPRARVLRTAVERLAEVDDDVAATIGRDRVPVPRGSGLPPVAGVEGRLDAMALYAGAAVGSVGDVRPAAEVVAELVAAVERPTVPGSTG</sequence>
<keyword evidence="4" id="KW-0503">Monooxygenase</keyword>
<keyword evidence="2" id="KW-0288">FMN</keyword>
<dbReference type="PANTHER" id="PTHR32332:SF20">
    <property type="entry name" value="2-NITROPROPANE DIOXYGENASE-LIKE PROTEIN"/>
    <property type="match status" value="1"/>
</dbReference>
<evidence type="ECO:0000313" key="5">
    <source>
        <dbReference type="Proteomes" id="UP000239210"/>
    </source>
</evidence>
<dbReference type="InterPro" id="IPR013785">
    <property type="entry name" value="Aldolase_TIM"/>
</dbReference>
<evidence type="ECO:0000313" key="4">
    <source>
        <dbReference type="EMBL" id="PRY48634.1"/>
    </source>
</evidence>
<dbReference type="CDD" id="cd04730">
    <property type="entry name" value="NPD_like"/>
    <property type="match status" value="1"/>
</dbReference>